<evidence type="ECO:0000313" key="1">
    <source>
        <dbReference type="EMBL" id="ACK82496.1"/>
    </source>
</evidence>
<reference evidence="2" key="1">
    <citation type="submission" date="2008-12" db="EMBL/GenBank/DDBJ databases">
        <title>Complete sequence of chromosome of Methylobacterium chloromethanicum CM4.</title>
        <authorList>
            <consortium name="US DOE Joint Genome Institute"/>
            <person name="Lucas S."/>
            <person name="Copeland A."/>
            <person name="Lapidus A."/>
            <person name="Glavina del Rio T."/>
            <person name="Dalin E."/>
            <person name="Tice H."/>
            <person name="Bruce D."/>
            <person name="Goodwin L."/>
            <person name="Pitluck S."/>
            <person name="Chertkov O."/>
            <person name="Brettin T."/>
            <person name="Detter J.C."/>
            <person name="Han C."/>
            <person name="Larimer F."/>
            <person name="Land M."/>
            <person name="Hauser L."/>
            <person name="Kyrpides N."/>
            <person name="Mikhailova N."/>
            <person name="Marx C."/>
            <person name="Richardson P."/>
        </authorList>
    </citation>
    <scope>NUCLEOTIDE SEQUENCE [LARGE SCALE GENOMIC DNA]</scope>
    <source>
        <strain evidence="2">CM4 / NCIMB 13688</strain>
    </source>
</reference>
<gene>
    <name evidence="1" type="ordered locus">Mchl_1632</name>
</gene>
<proteinExistence type="predicted"/>
<dbReference type="Proteomes" id="UP000002385">
    <property type="component" value="Chromosome"/>
</dbReference>
<dbReference type="HOGENOM" id="CLU_2356480_0_0_5"/>
<reference evidence="1 2" key="2">
    <citation type="journal article" date="2012" name="J. Bacteriol.">
        <title>Complete genome sequences of six strains of the genus Methylobacterium.</title>
        <authorList>
            <person name="Marx C.J."/>
            <person name="Bringel F."/>
            <person name="Chistoserdova L."/>
            <person name="Moulin L."/>
            <person name="Farhan Ul Haque M."/>
            <person name="Fleischman D.E."/>
            <person name="Gruffaz C."/>
            <person name="Jourand P."/>
            <person name="Knief C."/>
            <person name="Lee M.C."/>
            <person name="Muller E.E."/>
            <person name="Nadalig T."/>
            <person name="Peyraud R."/>
            <person name="Roselli S."/>
            <person name="Russ L."/>
            <person name="Goodwin L.A."/>
            <person name="Ivanova N."/>
            <person name="Kyrpides N."/>
            <person name="Lajus A."/>
            <person name="Land M.L."/>
            <person name="Medigue C."/>
            <person name="Mikhailova N."/>
            <person name="Nolan M."/>
            <person name="Woyke T."/>
            <person name="Stolyar S."/>
            <person name="Vorholt J.A."/>
            <person name="Vuilleumier S."/>
        </authorList>
    </citation>
    <scope>NUCLEOTIDE SEQUENCE [LARGE SCALE GENOMIC DNA]</scope>
    <source>
        <strain evidence="2">CM4 / NCIMB 13688</strain>
    </source>
</reference>
<dbReference type="KEGG" id="mch:Mchl_1632"/>
<accession>B7KTG9</accession>
<dbReference type="AlphaFoldDB" id="B7KTG9"/>
<dbReference type="RefSeq" id="WP_015950315.1">
    <property type="nucleotide sequence ID" value="NC_011757.1"/>
</dbReference>
<name>B7KTG9_METC4</name>
<evidence type="ECO:0000313" key="2">
    <source>
        <dbReference type="Proteomes" id="UP000002385"/>
    </source>
</evidence>
<sequence length="96" mass="9766">MEGLRSLELGSAVRGNGEPANDTAIIFAGEINITFDGDGSPELAEAIVRAAHALPSACKALKAVRDACRDPDTDTAMPSAVGELVVAALAAMGERS</sequence>
<dbReference type="EMBL" id="CP001298">
    <property type="protein sequence ID" value="ACK82496.1"/>
    <property type="molecule type" value="Genomic_DNA"/>
</dbReference>
<protein>
    <submittedName>
        <fullName evidence="1">Uncharacterized protein</fullName>
    </submittedName>
</protein>
<organism evidence="1 2">
    <name type="scientific">Methylorubrum extorquens (strain CM4 / NCIMB 13688)</name>
    <name type="common">Methylobacterium extorquens</name>
    <dbReference type="NCBI Taxonomy" id="440085"/>
    <lineage>
        <taxon>Bacteria</taxon>
        <taxon>Pseudomonadati</taxon>
        <taxon>Pseudomonadota</taxon>
        <taxon>Alphaproteobacteria</taxon>
        <taxon>Hyphomicrobiales</taxon>
        <taxon>Methylobacteriaceae</taxon>
        <taxon>Methylorubrum</taxon>
    </lineage>
</organism>